<keyword evidence="8 18" id="KW-0808">Transferase</keyword>
<dbReference type="GO" id="GO:0004743">
    <property type="term" value="F:pyruvate kinase activity"/>
    <property type="evidence" value="ECO:0007669"/>
    <property type="project" value="UniProtKB-UniRule"/>
</dbReference>
<evidence type="ECO:0000259" key="19">
    <source>
        <dbReference type="Pfam" id="PF00224"/>
    </source>
</evidence>
<evidence type="ECO:0000256" key="7">
    <source>
        <dbReference type="ARBA" id="ARBA00018587"/>
    </source>
</evidence>
<dbReference type="SUPFAM" id="SSF52935">
    <property type="entry name" value="PK C-terminal domain-like"/>
    <property type="match status" value="1"/>
</dbReference>
<sequence>MQKVKILCTMGPACDSVPTLVKLLQAGMTIARLNMAHGDLPEHQERIKRIREAAGQLNRIVPILIDIKGPEIRIGQLQAPSYELIPNNTITLTTEVILGSEKRITISYQELPQHVVPGSIILIDDGLIQLKVESAEGTEIVCRIISGGTIKPRKGVNLPGIHTTLPGVTEKDIKHILFAIAEGIHIIALSFVRRAEDIIEIRKLLETNNAAHIQIIAKIENQEGVDNLDAILEVSDGLMVARGDLGVDIPIEEVPIIQKLMIAKCNAAGKPVITATHMLESMQLNPRPTRAEASDVANAVLDGTDILMLSGETAVGKYPVEAVTMMAAIASRVDTLIDYKANLIKNSALQKTNITEVISQSVVHSSIQLEAKAILIPTESGFTARMVSKYRPKAPIIAITPHEKVLYNLCLLKGVIPVKGTPLQSTDEMFRLSIKHALDNKMIQNGDLIVLTAGVPIGKSGSTNLIRIDVVKE</sequence>
<evidence type="ECO:0000256" key="2">
    <source>
        <dbReference type="ARBA" id="ARBA00001958"/>
    </source>
</evidence>
<dbReference type="Pfam" id="PF02887">
    <property type="entry name" value="PK_C"/>
    <property type="match status" value="1"/>
</dbReference>
<dbReference type="InterPro" id="IPR015795">
    <property type="entry name" value="Pyrv_Knase_C"/>
</dbReference>
<dbReference type="InterPro" id="IPR036918">
    <property type="entry name" value="Pyrv_Knase_C_sf"/>
</dbReference>
<evidence type="ECO:0000259" key="20">
    <source>
        <dbReference type="Pfam" id="PF02887"/>
    </source>
</evidence>
<reference evidence="22" key="1">
    <citation type="submission" date="2018-11" db="EMBL/GenBank/DDBJ databases">
        <title>Complete genome sequence of Paenibacillus sp. ML311-T8.</title>
        <authorList>
            <person name="Nam Y.-D."/>
            <person name="Kang J."/>
            <person name="Chung W.-H."/>
            <person name="Park Y.S."/>
        </authorList>
    </citation>
    <scope>NUCLEOTIDE SEQUENCE [LARGE SCALE GENOMIC DNA]</scope>
    <source>
        <strain evidence="22">ML311-T8</strain>
    </source>
</reference>
<dbReference type="InterPro" id="IPR011037">
    <property type="entry name" value="Pyrv_Knase-like_insert_dom_sf"/>
</dbReference>
<comment type="similarity">
    <text evidence="5 18">Belongs to the pyruvate kinase family.</text>
</comment>
<dbReference type="GO" id="GO:0000287">
    <property type="term" value="F:magnesium ion binding"/>
    <property type="evidence" value="ECO:0007669"/>
    <property type="project" value="UniProtKB-UniRule"/>
</dbReference>
<feature type="domain" description="Pyruvate kinase C-terminal" evidence="20">
    <location>
        <begin position="356"/>
        <end position="468"/>
    </location>
</feature>
<dbReference type="EC" id="2.7.1.40" evidence="6 17"/>
<keyword evidence="14" id="KW-0630">Potassium</keyword>
<dbReference type="GO" id="GO:0005524">
    <property type="term" value="F:ATP binding"/>
    <property type="evidence" value="ECO:0007669"/>
    <property type="project" value="UniProtKB-KW"/>
</dbReference>
<protein>
    <recommendedName>
        <fullName evidence="7 17">Pyruvate kinase</fullName>
        <ecNumber evidence="6 17">2.7.1.40</ecNumber>
    </recommendedName>
</protein>
<dbReference type="InterPro" id="IPR015793">
    <property type="entry name" value="Pyrv_Knase_brl"/>
</dbReference>
<evidence type="ECO:0000256" key="8">
    <source>
        <dbReference type="ARBA" id="ARBA00022679"/>
    </source>
</evidence>
<dbReference type="InterPro" id="IPR001697">
    <property type="entry name" value="Pyr_Knase"/>
</dbReference>
<keyword evidence="11 18" id="KW-0418">Kinase</keyword>
<dbReference type="SUPFAM" id="SSF51621">
    <property type="entry name" value="Phosphoenolpyruvate/pyruvate domain"/>
    <property type="match status" value="1"/>
</dbReference>
<dbReference type="Gene3D" id="2.40.33.10">
    <property type="entry name" value="PK beta-barrel domain-like"/>
    <property type="match status" value="1"/>
</dbReference>
<feature type="domain" description="Pyruvate kinase barrel" evidence="19">
    <location>
        <begin position="2"/>
        <end position="323"/>
    </location>
</feature>
<evidence type="ECO:0000256" key="17">
    <source>
        <dbReference type="NCBIfam" id="TIGR01064"/>
    </source>
</evidence>
<evidence type="ECO:0000256" key="4">
    <source>
        <dbReference type="ARBA" id="ARBA00006237"/>
    </source>
</evidence>
<dbReference type="GO" id="GO:0030955">
    <property type="term" value="F:potassium ion binding"/>
    <property type="evidence" value="ECO:0007669"/>
    <property type="project" value="UniProtKB-UniRule"/>
</dbReference>
<keyword evidence="12" id="KW-0067">ATP-binding</keyword>
<gene>
    <name evidence="21" type="primary">pyk</name>
    <name evidence="21" type="ORF">EHS13_33670</name>
</gene>
<dbReference type="PROSITE" id="PS00110">
    <property type="entry name" value="PYRUVATE_KINASE"/>
    <property type="match status" value="1"/>
</dbReference>
<dbReference type="PRINTS" id="PR01050">
    <property type="entry name" value="PYRUVTKNASE"/>
</dbReference>
<dbReference type="AlphaFoldDB" id="A0A6B8RSP8"/>
<evidence type="ECO:0000256" key="11">
    <source>
        <dbReference type="ARBA" id="ARBA00022777"/>
    </source>
</evidence>
<dbReference type="InterPro" id="IPR015813">
    <property type="entry name" value="Pyrv/PenolPyrv_kinase-like_dom"/>
</dbReference>
<accession>A0A6B8RSP8</accession>
<comment type="cofactor">
    <cofactor evidence="1">
        <name>Mg(2+)</name>
        <dbReference type="ChEBI" id="CHEBI:18420"/>
    </cofactor>
</comment>
<dbReference type="SUPFAM" id="SSF50800">
    <property type="entry name" value="PK beta-barrel domain-like"/>
    <property type="match status" value="1"/>
</dbReference>
<comment type="cofactor">
    <cofactor evidence="2">
        <name>K(+)</name>
        <dbReference type="ChEBI" id="CHEBI:29103"/>
    </cofactor>
</comment>
<comment type="pathway">
    <text evidence="3 18">Carbohydrate degradation; glycolysis; pyruvate from D-glyceraldehyde 3-phosphate: step 5/5.</text>
</comment>
<dbReference type="NCBIfam" id="NF004978">
    <property type="entry name" value="PRK06354.1"/>
    <property type="match status" value="1"/>
</dbReference>
<evidence type="ECO:0000256" key="5">
    <source>
        <dbReference type="ARBA" id="ARBA00008663"/>
    </source>
</evidence>
<evidence type="ECO:0000256" key="6">
    <source>
        <dbReference type="ARBA" id="ARBA00012142"/>
    </source>
</evidence>
<keyword evidence="15 18" id="KW-0324">Glycolysis</keyword>
<dbReference type="InterPro" id="IPR040442">
    <property type="entry name" value="Pyrv_kinase-like_dom_sf"/>
</dbReference>
<dbReference type="UniPathway" id="UPA00109">
    <property type="reaction ID" value="UER00188"/>
</dbReference>
<dbReference type="InterPro" id="IPR015806">
    <property type="entry name" value="Pyrv_Knase_insert_dom_sf"/>
</dbReference>
<dbReference type="InterPro" id="IPR018209">
    <property type="entry name" value="Pyrv_Knase_AS"/>
</dbReference>
<dbReference type="Gene3D" id="3.20.20.60">
    <property type="entry name" value="Phosphoenolpyruvate-binding domains"/>
    <property type="match status" value="1"/>
</dbReference>
<evidence type="ECO:0000256" key="9">
    <source>
        <dbReference type="ARBA" id="ARBA00022723"/>
    </source>
</evidence>
<dbReference type="NCBIfam" id="NF004491">
    <property type="entry name" value="PRK05826.1"/>
    <property type="match status" value="1"/>
</dbReference>
<dbReference type="KEGG" id="ppsc:EHS13_33670"/>
<name>A0A6B8RSP8_9BACL</name>
<proteinExistence type="inferred from homology"/>
<dbReference type="GO" id="GO:0016301">
    <property type="term" value="F:kinase activity"/>
    <property type="evidence" value="ECO:0007669"/>
    <property type="project" value="UniProtKB-KW"/>
</dbReference>
<keyword evidence="10" id="KW-0547">Nucleotide-binding</keyword>
<dbReference type="FunFam" id="3.20.20.60:FF:000025">
    <property type="entry name" value="Pyruvate kinase"/>
    <property type="match status" value="1"/>
</dbReference>
<dbReference type="NCBIfam" id="TIGR01064">
    <property type="entry name" value="pyruv_kin"/>
    <property type="match status" value="1"/>
</dbReference>
<dbReference type="RefSeq" id="WP_155704625.1">
    <property type="nucleotide sequence ID" value="NZ_CP034235.1"/>
</dbReference>
<evidence type="ECO:0000256" key="1">
    <source>
        <dbReference type="ARBA" id="ARBA00001946"/>
    </source>
</evidence>
<keyword evidence="9" id="KW-0479">Metal-binding</keyword>
<dbReference type="Proteomes" id="UP000426246">
    <property type="component" value="Chromosome"/>
</dbReference>
<keyword evidence="22" id="KW-1185">Reference proteome</keyword>
<evidence type="ECO:0000313" key="22">
    <source>
        <dbReference type="Proteomes" id="UP000426246"/>
    </source>
</evidence>
<evidence type="ECO:0000256" key="13">
    <source>
        <dbReference type="ARBA" id="ARBA00022842"/>
    </source>
</evidence>
<organism evidence="21 22">
    <name type="scientific">Paenibacillus psychroresistens</name>
    <dbReference type="NCBI Taxonomy" id="1778678"/>
    <lineage>
        <taxon>Bacteria</taxon>
        <taxon>Bacillati</taxon>
        <taxon>Bacillota</taxon>
        <taxon>Bacilli</taxon>
        <taxon>Bacillales</taxon>
        <taxon>Paenibacillaceae</taxon>
        <taxon>Paenibacillus</taxon>
    </lineage>
</organism>
<evidence type="ECO:0000256" key="16">
    <source>
        <dbReference type="ARBA" id="ARBA00023317"/>
    </source>
</evidence>
<evidence type="ECO:0000256" key="18">
    <source>
        <dbReference type="RuleBase" id="RU000504"/>
    </source>
</evidence>
<dbReference type="EMBL" id="CP034235">
    <property type="protein sequence ID" value="QGQ99460.1"/>
    <property type="molecule type" value="Genomic_DNA"/>
</dbReference>
<evidence type="ECO:0000256" key="15">
    <source>
        <dbReference type="ARBA" id="ARBA00023152"/>
    </source>
</evidence>
<dbReference type="Gene3D" id="3.40.1380.20">
    <property type="entry name" value="Pyruvate kinase, C-terminal domain"/>
    <property type="match status" value="1"/>
</dbReference>
<dbReference type="OrthoDB" id="9812123at2"/>
<evidence type="ECO:0000256" key="14">
    <source>
        <dbReference type="ARBA" id="ARBA00022958"/>
    </source>
</evidence>
<evidence type="ECO:0000313" key="21">
    <source>
        <dbReference type="EMBL" id="QGQ99460.1"/>
    </source>
</evidence>
<evidence type="ECO:0000256" key="3">
    <source>
        <dbReference type="ARBA" id="ARBA00004997"/>
    </source>
</evidence>
<comment type="catalytic activity">
    <reaction evidence="18">
        <text>pyruvate + ATP = phosphoenolpyruvate + ADP + H(+)</text>
        <dbReference type="Rhea" id="RHEA:18157"/>
        <dbReference type="ChEBI" id="CHEBI:15361"/>
        <dbReference type="ChEBI" id="CHEBI:15378"/>
        <dbReference type="ChEBI" id="CHEBI:30616"/>
        <dbReference type="ChEBI" id="CHEBI:58702"/>
        <dbReference type="ChEBI" id="CHEBI:456216"/>
        <dbReference type="EC" id="2.7.1.40"/>
    </reaction>
</comment>
<keyword evidence="13 18" id="KW-0460">Magnesium</keyword>
<keyword evidence="16 21" id="KW-0670">Pyruvate</keyword>
<comment type="similarity">
    <text evidence="4">In the C-terminal section; belongs to the PEP-utilizing enzyme family.</text>
</comment>
<evidence type="ECO:0000256" key="12">
    <source>
        <dbReference type="ARBA" id="ARBA00022840"/>
    </source>
</evidence>
<dbReference type="PANTHER" id="PTHR11817">
    <property type="entry name" value="PYRUVATE KINASE"/>
    <property type="match status" value="1"/>
</dbReference>
<dbReference type="Pfam" id="PF00224">
    <property type="entry name" value="PK"/>
    <property type="match status" value="1"/>
</dbReference>
<evidence type="ECO:0000256" key="10">
    <source>
        <dbReference type="ARBA" id="ARBA00022741"/>
    </source>
</evidence>
<dbReference type="FunFam" id="2.40.33.10:FF:000001">
    <property type="entry name" value="Pyruvate kinase"/>
    <property type="match status" value="1"/>
</dbReference>